<reference evidence="2 3" key="1">
    <citation type="submission" date="2017-06" db="EMBL/GenBank/DDBJ databases">
        <authorList>
            <person name="Kim H.J."/>
            <person name="Triplett B.A."/>
        </authorList>
    </citation>
    <scope>NUCLEOTIDE SEQUENCE [LARGE SCALE GENOMIC DNA]</scope>
    <source>
        <strain evidence="2">FRACA_ARgP5</strain>
    </source>
</reference>
<name>A0A2I2KWS5_9ACTN</name>
<dbReference type="EMBL" id="FZMO01000335">
    <property type="protein sequence ID" value="SNQ50102.1"/>
    <property type="molecule type" value="Genomic_DNA"/>
</dbReference>
<feature type="region of interest" description="Disordered" evidence="1">
    <location>
        <begin position="1"/>
        <end position="21"/>
    </location>
</feature>
<keyword evidence="3" id="KW-1185">Reference proteome</keyword>
<gene>
    <name evidence="2" type="ORF">FRACA_400035</name>
</gene>
<proteinExistence type="predicted"/>
<accession>A0A2I2KWS5</accession>
<evidence type="ECO:0000313" key="2">
    <source>
        <dbReference type="EMBL" id="SNQ50102.1"/>
    </source>
</evidence>
<evidence type="ECO:0000256" key="1">
    <source>
        <dbReference type="SAM" id="MobiDB-lite"/>
    </source>
</evidence>
<dbReference type="AlphaFoldDB" id="A0A2I2KWS5"/>
<protein>
    <submittedName>
        <fullName evidence="2">Uncharacterized protein</fullName>
    </submittedName>
</protein>
<dbReference type="Proteomes" id="UP000234331">
    <property type="component" value="Unassembled WGS sequence"/>
</dbReference>
<organism evidence="2 3">
    <name type="scientific">Frankia canadensis</name>
    <dbReference type="NCBI Taxonomy" id="1836972"/>
    <lineage>
        <taxon>Bacteria</taxon>
        <taxon>Bacillati</taxon>
        <taxon>Actinomycetota</taxon>
        <taxon>Actinomycetes</taxon>
        <taxon>Frankiales</taxon>
        <taxon>Frankiaceae</taxon>
        <taxon>Frankia</taxon>
    </lineage>
</organism>
<sequence>MQPEREDMPNPKQNINATTTPTITVTRRAEVSDAARNSGHVFDSLDNVEVGAVTGHRPWSGSG</sequence>
<evidence type="ECO:0000313" key="3">
    <source>
        <dbReference type="Proteomes" id="UP000234331"/>
    </source>
</evidence>